<evidence type="ECO:0000259" key="1">
    <source>
        <dbReference type="Pfam" id="PF18667"/>
    </source>
</evidence>
<feature type="domain" description="Baseplate upper protein immunoglobulin like" evidence="1">
    <location>
        <begin position="233"/>
        <end position="322"/>
    </location>
</feature>
<dbReference type="AlphaFoldDB" id="A0AAW9JRI8"/>
<evidence type="ECO:0000313" key="3">
    <source>
        <dbReference type="Proteomes" id="UP001290462"/>
    </source>
</evidence>
<dbReference type="Pfam" id="PF18667">
    <property type="entry name" value="BppU_IgG"/>
    <property type="match status" value="1"/>
</dbReference>
<evidence type="ECO:0000313" key="2">
    <source>
        <dbReference type="EMBL" id="MDZ5758213.1"/>
    </source>
</evidence>
<proteinExistence type="predicted"/>
<name>A0AAW9JRI8_CARML</name>
<reference evidence="2" key="1">
    <citation type="submission" date="2023-08" db="EMBL/GenBank/DDBJ databases">
        <title>Genomic characterization of piscicolin 126 produced by Carnobacterium maltaromaticum CM22 strain isolated from salmon (Salmo salar).</title>
        <authorList>
            <person name="Gonzalez-Gragera E."/>
            <person name="Garcia-Lopez J.D."/>
            <person name="Teso-Perez C."/>
            <person name="Gimenez-Hernandez I."/>
            <person name="Peralta-Sanchez J.M."/>
            <person name="Valdivia E."/>
            <person name="Montalban-Lopez M."/>
            <person name="Martin-Platero A.M."/>
            <person name="Banos A."/>
            <person name="Martinez-Bueno M."/>
        </authorList>
    </citation>
    <scope>NUCLEOTIDE SEQUENCE</scope>
    <source>
        <strain evidence="2">CM22</strain>
    </source>
</reference>
<sequence length="327" mass="36113">MEQGLFFPSKNGDRKYKASDFTGYFSHLFSNGVFSNNSENLQVLASKTNGLAVVVGAGYGNINGYLYQLTEAKTIVFKVADVSGTAKKGAVVLRMDLNERLMSVETKGTTELTRTNSIYELMLAEVAIPGGGLPITQSMIKDTRGNGELCGYVSSLIDIDPTTLWLQFEADYSEWLKKMEIKAEEGLDGFNLFMNNARIQFKEWFDHLKIELSDNVAGNLQNQIDGLTIKNNLITIQHNLTSFPHVSVTSWSYGIGLTPLGSEPNGLGGSDVTTLDSKISYDSRNSFTVKVPETNRMVNPAVKELSEHSYLLTEAEKSIQIDFINLT</sequence>
<dbReference type="InterPro" id="IPR041531">
    <property type="entry name" value="BppU_IgG"/>
</dbReference>
<gene>
    <name evidence="2" type="ORF">RAK27_06020</name>
</gene>
<comment type="caution">
    <text evidence="2">The sequence shown here is derived from an EMBL/GenBank/DDBJ whole genome shotgun (WGS) entry which is preliminary data.</text>
</comment>
<dbReference type="EMBL" id="JAVBVO010000003">
    <property type="protein sequence ID" value="MDZ5758213.1"/>
    <property type="molecule type" value="Genomic_DNA"/>
</dbReference>
<dbReference type="Proteomes" id="UP001290462">
    <property type="component" value="Unassembled WGS sequence"/>
</dbReference>
<accession>A0AAW9JRI8</accession>
<dbReference type="Gene3D" id="2.60.40.3320">
    <property type="match status" value="1"/>
</dbReference>
<dbReference type="RefSeq" id="WP_322808706.1">
    <property type="nucleotide sequence ID" value="NZ_JAVBVO010000003.1"/>
</dbReference>
<organism evidence="2 3">
    <name type="scientific">Carnobacterium maltaromaticum</name>
    <name type="common">Carnobacterium piscicola</name>
    <dbReference type="NCBI Taxonomy" id="2751"/>
    <lineage>
        <taxon>Bacteria</taxon>
        <taxon>Bacillati</taxon>
        <taxon>Bacillota</taxon>
        <taxon>Bacilli</taxon>
        <taxon>Lactobacillales</taxon>
        <taxon>Carnobacteriaceae</taxon>
        <taxon>Carnobacterium</taxon>
    </lineage>
</organism>
<protein>
    <recommendedName>
        <fullName evidence="1">Baseplate upper protein immunoglobulin like domain-containing protein</fullName>
    </recommendedName>
</protein>